<evidence type="ECO:0000256" key="1">
    <source>
        <dbReference type="SAM" id="MobiDB-lite"/>
    </source>
</evidence>
<feature type="compositionally biased region" description="Polar residues" evidence="1">
    <location>
        <begin position="1"/>
        <end position="17"/>
    </location>
</feature>
<protein>
    <submittedName>
        <fullName evidence="2">DUF2563 family protein</fullName>
    </submittedName>
</protein>
<dbReference type="Pfam" id="PF10817">
    <property type="entry name" value="DUF2563"/>
    <property type="match status" value="1"/>
</dbReference>
<evidence type="ECO:0000313" key="3">
    <source>
        <dbReference type="Proteomes" id="UP001056610"/>
    </source>
</evidence>
<dbReference type="Proteomes" id="UP001056610">
    <property type="component" value="Chromosome"/>
</dbReference>
<dbReference type="InterPro" id="IPR022534">
    <property type="entry name" value="DUF2563"/>
</dbReference>
<dbReference type="EMBL" id="CP097320">
    <property type="protein sequence ID" value="UQX10786.1"/>
    <property type="molecule type" value="Genomic_DNA"/>
</dbReference>
<organism evidence="2 3">
    <name type="scientific">Candidatus Mycobacterium methanotrophicum</name>
    <dbReference type="NCBI Taxonomy" id="2943498"/>
    <lineage>
        <taxon>Bacteria</taxon>
        <taxon>Bacillati</taxon>
        <taxon>Actinomycetota</taxon>
        <taxon>Actinomycetes</taxon>
        <taxon>Mycobacteriales</taxon>
        <taxon>Mycobacteriaceae</taxon>
        <taxon>Mycobacterium</taxon>
    </lineage>
</organism>
<proteinExistence type="predicted"/>
<keyword evidence="3" id="KW-1185">Reference proteome</keyword>
<gene>
    <name evidence="2" type="ORF">M5I08_22920</name>
</gene>
<accession>A0ABY4QLF2</accession>
<dbReference type="RefSeq" id="WP_219066004.1">
    <property type="nucleotide sequence ID" value="NZ_CAJUXY010000004.1"/>
</dbReference>
<sequence length="90" mass="9447">MFVNTAQLHSGAAQSFRASEHAQDGASHLSAAAPVAGMFGSFADAEAFHDAVSSAHAHHVKTCRTKADPEMQPVVEANTEAADTIRQICK</sequence>
<feature type="region of interest" description="Disordered" evidence="1">
    <location>
        <begin position="1"/>
        <end position="27"/>
    </location>
</feature>
<name>A0ABY4QLF2_9MYCO</name>
<evidence type="ECO:0000313" key="2">
    <source>
        <dbReference type="EMBL" id="UQX10786.1"/>
    </source>
</evidence>
<reference evidence="2" key="1">
    <citation type="submission" date="2022-05" db="EMBL/GenBank/DDBJ databases">
        <title>A methanotrophic Mycobacterium dominates a cave microbial ecosystem.</title>
        <authorList>
            <person name="Van Spanning R.J.M."/>
            <person name="Guan Q."/>
            <person name="Melkonian C."/>
            <person name="Gallant J."/>
            <person name="Polerecky L."/>
            <person name="Flot J.-F."/>
            <person name="Brandt B.W."/>
            <person name="Braster M."/>
            <person name="Iturbe Espinoza P."/>
            <person name="Aerts J."/>
            <person name="Meima-Franke M."/>
            <person name="Piersma S.R."/>
            <person name="Bunduc C."/>
            <person name="Ummels R."/>
            <person name="Pain A."/>
            <person name="Fleming E.J."/>
            <person name="van der Wel N."/>
            <person name="Gherman V.D."/>
            <person name="Sarbu S.M."/>
            <person name="Bodelier P.L.E."/>
            <person name="Bitter W."/>
        </authorList>
    </citation>
    <scope>NUCLEOTIDE SEQUENCE</scope>
    <source>
        <strain evidence="2">Sulfur Cave</strain>
    </source>
</reference>